<reference evidence="7" key="1">
    <citation type="submission" date="2020-05" db="EMBL/GenBank/DDBJ databases">
        <authorList>
            <person name="Chiriac C."/>
            <person name="Salcher M."/>
            <person name="Ghai R."/>
            <person name="Kavagutti S V."/>
        </authorList>
    </citation>
    <scope>NUCLEOTIDE SEQUENCE</scope>
</reference>
<dbReference type="EMBL" id="CAEZXK010000011">
    <property type="protein sequence ID" value="CAB4685371.1"/>
    <property type="molecule type" value="Genomic_DNA"/>
</dbReference>
<feature type="domain" description="Integral membrane bound transporter" evidence="6">
    <location>
        <begin position="33"/>
        <end position="155"/>
    </location>
</feature>
<evidence type="ECO:0000256" key="1">
    <source>
        <dbReference type="ARBA" id="ARBA00004141"/>
    </source>
</evidence>
<keyword evidence="2 5" id="KW-0812">Transmembrane</keyword>
<evidence type="ECO:0000256" key="4">
    <source>
        <dbReference type="ARBA" id="ARBA00023136"/>
    </source>
</evidence>
<organism evidence="7">
    <name type="scientific">freshwater metagenome</name>
    <dbReference type="NCBI Taxonomy" id="449393"/>
    <lineage>
        <taxon>unclassified sequences</taxon>
        <taxon>metagenomes</taxon>
        <taxon>ecological metagenomes</taxon>
    </lineage>
</organism>
<dbReference type="Pfam" id="PF13515">
    <property type="entry name" value="FUSC_2"/>
    <property type="match status" value="1"/>
</dbReference>
<evidence type="ECO:0000259" key="6">
    <source>
        <dbReference type="Pfam" id="PF13515"/>
    </source>
</evidence>
<comment type="subcellular location">
    <subcellularLocation>
        <location evidence="1">Membrane</location>
        <topology evidence="1">Multi-pass membrane protein</topology>
    </subcellularLocation>
</comment>
<evidence type="ECO:0000256" key="5">
    <source>
        <dbReference type="SAM" id="Phobius"/>
    </source>
</evidence>
<dbReference type="AlphaFoldDB" id="A0A6J6NFH1"/>
<evidence type="ECO:0000256" key="3">
    <source>
        <dbReference type="ARBA" id="ARBA00022989"/>
    </source>
</evidence>
<dbReference type="InterPro" id="IPR049453">
    <property type="entry name" value="Memb_transporter_dom"/>
</dbReference>
<keyword evidence="3 5" id="KW-1133">Transmembrane helix</keyword>
<sequence>MRKPKLHWSFKDSIQRVIESIAPILQITLAALIGYSISHYGLGHAIPLLAVTVSITSLGFTRDARPRRVVETAAGMIFGIALSETLLTFFGHGLLQMAAVLLICFTLARFVNPSAAFALTVGIQSMLVFLLPPPEGGVYVRSVDGIVGGLVALAVTALIPRNPRAMAIKDGDRLFDLFLASLASLRTALLNVDVKVADETLTRIRRSQPLVENWRLSLDSAISISRISPFMRKHREDLSDQVRLFRGMDLAMRNLRVVVRRVDFLLRDGQKRPYLADLLEQISVGVSLLAEGLEQPEKRIQAQEQFTDVIRQLDPKRFGIADQLTEASVLLLLRPMLVDLLCASGMSEDDARAELPKI</sequence>
<gene>
    <name evidence="7" type="ORF">UFOPK2370_00591</name>
</gene>
<proteinExistence type="predicted"/>
<evidence type="ECO:0000313" key="7">
    <source>
        <dbReference type="EMBL" id="CAB4685371.1"/>
    </source>
</evidence>
<feature type="transmembrane region" description="Helical" evidence="5">
    <location>
        <begin position="21"/>
        <end position="38"/>
    </location>
</feature>
<dbReference type="GO" id="GO:0016020">
    <property type="term" value="C:membrane"/>
    <property type="evidence" value="ECO:0007669"/>
    <property type="project" value="UniProtKB-SubCell"/>
</dbReference>
<feature type="transmembrane region" description="Helical" evidence="5">
    <location>
        <begin position="138"/>
        <end position="159"/>
    </location>
</feature>
<evidence type="ECO:0000256" key="2">
    <source>
        <dbReference type="ARBA" id="ARBA00022692"/>
    </source>
</evidence>
<accession>A0A6J6NFH1</accession>
<keyword evidence="4 5" id="KW-0472">Membrane</keyword>
<name>A0A6J6NFH1_9ZZZZ</name>
<protein>
    <submittedName>
        <fullName evidence="7">Unannotated protein</fullName>
    </submittedName>
</protein>